<reference evidence="11 12" key="1">
    <citation type="submission" date="2016-10" db="EMBL/GenBank/DDBJ databases">
        <authorList>
            <person name="Varghese N."/>
            <person name="Submissions S."/>
        </authorList>
    </citation>
    <scope>NUCLEOTIDE SEQUENCE [LARGE SCALE GENOMIC DNA]</scope>
    <source>
        <strain evidence="11 12">DSM 18839</strain>
    </source>
</reference>
<name>A0A8G2EYA5_9PROT</name>
<keyword evidence="12" id="KW-1185">Reference proteome</keyword>
<accession>A0A8G2EYA5</accession>
<evidence type="ECO:0000256" key="3">
    <source>
        <dbReference type="ARBA" id="ARBA00012560"/>
    </source>
</evidence>
<evidence type="ECO:0000256" key="5">
    <source>
        <dbReference type="ARBA" id="ARBA00022676"/>
    </source>
</evidence>
<comment type="similarity">
    <text evidence="2 10">Belongs to the disproportionating enzyme family.</text>
</comment>
<dbReference type="SUPFAM" id="SSF51445">
    <property type="entry name" value="(Trans)glycosidases"/>
    <property type="match status" value="1"/>
</dbReference>
<dbReference type="OrthoDB" id="9800174at2"/>
<evidence type="ECO:0000256" key="8">
    <source>
        <dbReference type="ARBA" id="ARBA00031423"/>
    </source>
</evidence>
<dbReference type="Gene3D" id="3.20.20.80">
    <property type="entry name" value="Glycosidases"/>
    <property type="match status" value="1"/>
</dbReference>
<evidence type="ECO:0000256" key="2">
    <source>
        <dbReference type="ARBA" id="ARBA00005684"/>
    </source>
</evidence>
<dbReference type="InterPro" id="IPR017853">
    <property type="entry name" value="GH"/>
</dbReference>
<keyword evidence="6 10" id="KW-0808">Transferase</keyword>
<dbReference type="GO" id="GO:0005975">
    <property type="term" value="P:carbohydrate metabolic process"/>
    <property type="evidence" value="ECO:0007669"/>
    <property type="project" value="InterPro"/>
</dbReference>
<evidence type="ECO:0000256" key="4">
    <source>
        <dbReference type="ARBA" id="ARBA00020295"/>
    </source>
</evidence>
<evidence type="ECO:0000256" key="1">
    <source>
        <dbReference type="ARBA" id="ARBA00000439"/>
    </source>
</evidence>
<sequence>MTDTALDALAAHAGIFDRYRDLAAVEHVASADTKRALLAAMGLDADHPGETLGHLQAEAAVRSLPAAVVVRAGEPADLRIQGWDVEWRLAPDPRTAERLHGGRSQEGVIALPALAVGLHVLIVQERQTLVVAAPDAAPDLAARGLAAPRWGVTTALYGLRSDENLGIGTYRDLGAAAEALGRQGVDFLGINPVHALGAASGTISPYSPTHRGFLNTSHIAPLDDAEEGADLRARQQIDYAGGRHALDRLLREQHRRMDTVAAEDFRAFRARSGAALQDFATFEALSLVHGADWRAWPETLKHPTASAVLRFAAENEREVEYHAYLQWLADSQLASAQRSARSAGMALGLYVDLAIGVRPDGAEVWGEPNFFARGVSLGTPPDQFNAKGQVWGLAPISPLGLQNDLFRPFVDAMRAVVGHAGLARIDHVLGFMRCFWVPEDGTPGAYVRYPTDLLLALTKVEAFHAGCIIIGEDLGVLPEGLRDRLAESRLYGCSVAQFERDPDGDLTHPSEYRTATLASFSTHDTPTVRGFWQGWEIERQQAFGQLDAEAAAGARQRRDWDRRRLHWLVDGAADEPPQDLDAAHVARLHAALGDGASDLIAVQLDDVFARLEQPNFPGTVDEYPNWRLKCPVAIGDLEEVPALEPVRRSVENRRARDR</sequence>
<keyword evidence="7 10" id="KW-0119">Carbohydrate metabolism</keyword>
<dbReference type="AlphaFoldDB" id="A0A8G2EYA5"/>
<dbReference type="PANTHER" id="PTHR32438:SF5">
    <property type="entry name" value="4-ALPHA-GLUCANOTRANSFERASE DPE1, CHLOROPLASTIC_AMYLOPLASTIC"/>
    <property type="match status" value="1"/>
</dbReference>
<comment type="caution">
    <text evidence="11">The sequence shown here is derived from an EMBL/GenBank/DDBJ whole genome shotgun (WGS) entry which is preliminary data.</text>
</comment>
<dbReference type="RefSeq" id="WP_093154149.1">
    <property type="nucleotide sequence ID" value="NZ_FNBW01000019.1"/>
</dbReference>
<dbReference type="InterPro" id="IPR003385">
    <property type="entry name" value="Glyco_hydro_77"/>
</dbReference>
<dbReference type="Pfam" id="PF02446">
    <property type="entry name" value="Glyco_hydro_77"/>
    <property type="match status" value="1"/>
</dbReference>
<dbReference type="EMBL" id="FNBW01000019">
    <property type="protein sequence ID" value="SDG49645.1"/>
    <property type="molecule type" value="Genomic_DNA"/>
</dbReference>
<evidence type="ECO:0000256" key="6">
    <source>
        <dbReference type="ARBA" id="ARBA00022679"/>
    </source>
</evidence>
<dbReference type="Proteomes" id="UP000198615">
    <property type="component" value="Unassembled WGS sequence"/>
</dbReference>
<comment type="catalytic activity">
    <reaction evidence="1 10">
        <text>Transfers a segment of a (1-&gt;4)-alpha-D-glucan to a new position in an acceptor, which may be glucose or a (1-&gt;4)-alpha-D-glucan.</text>
        <dbReference type="EC" id="2.4.1.25"/>
    </reaction>
</comment>
<dbReference type="PANTHER" id="PTHR32438">
    <property type="entry name" value="4-ALPHA-GLUCANOTRANSFERASE DPE1, CHLOROPLASTIC/AMYLOPLASTIC"/>
    <property type="match status" value="1"/>
</dbReference>
<evidence type="ECO:0000256" key="10">
    <source>
        <dbReference type="RuleBase" id="RU361207"/>
    </source>
</evidence>
<organism evidence="11 12">
    <name type="scientific">Thalassobaculum litoreum DSM 18839</name>
    <dbReference type="NCBI Taxonomy" id="1123362"/>
    <lineage>
        <taxon>Bacteria</taxon>
        <taxon>Pseudomonadati</taxon>
        <taxon>Pseudomonadota</taxon>
        <taxon>Alphaproteobacteria</taxon>
        <taxon>Rhodospirillales</taxon>
        <taxon>Thalassobaculaceae</taxon>
        <taxon>Thalassobaculum</taxon>
    </lineage>
</organism>
<evidence type="ECO:0000313" key="11">
    <source>
        <dbReference type="EMBL" id="SDG49645.1"/>
    </source>
</evidence>
<dbReference type="GO" id="GO:0004134">
    <property type="term" value="F:4-alpha-glucanotransferase activity"/>
    <property type="evidence" value="ECO:0007669"/>
    <property type="project" value="UniProtKB-EC"/>
</dbReference>
<gene>
    <name evidence="11" type="ORF">SAMN05660686_04603</name>
</gene>
<evidence type="ECO:0000256" key="7">
    <source>
        <dbReference type="ARBA" id="ARBA00023277"/>
    </source>
</evidence>
<dbReference type="EC" id="2.4.1.25" evidence="3 10"/>
<dbReference type="NCBIfam" id="TIGR00217">
    <property type="entry name" value="malQ"/>
    <property type="match status" value="1"/>
</dbReference>
<keyword evidence="5 10" id="KW-0328">Glycosyltransferase</keyword>
<evidence type="ECO:0000313" key="12">
    <source>
        <dbReference type="Proteomes" id="UP000198615"/>
    </source>
</evidence>
<protein>
    <recommendedName>
        <fullName evidence="4 10">4-alpha-glucanotransferase</fullName>
        <ecNumber evidence="3 10">2.4.1.25</ecNumber>
    </recommendedName>
    <alternativeName>
        <fullName evidence="8 10">Amylomaltase</fullName>
    </alternativeName>
    <alternativeName>
        <fullName evidence="9 10">Disproportionating enzyme</fullName>
    </alternativeName>
</protein>
<proteinExistence type="inferred from homology"/>
<evidence type="ECO:0000256" key="9">
    <source>
        <dbReference type="ARBA" id="ARBA00031501"/>
    </source>
</evidence>